<dbReference type="InterPro" id="IPR000101">
    <property type="entry name" value="GGT_peptidase"/>
</dbReference>
<keyword evidence="11" id="KW-0317">Glutathione biosynthesis</keyword>
<dbReference type="GO" id="GO:0006751">
    <property type="term" value="P:glutathione catabolic process"/>
    <property type="evidence" value="ECO:0007669"/>
    <property type="project" value="UniProtKB-UniRule"/>
</dbReference>
<evidence type="ECO:0000256" key="11">
    <source>
        <dbReference type="RuleBase" id="RU368036"/>
    </source>
</evidence>
<reference evidence="12 13" key="1">
    <citation type="journal article" date="2018" name="Microbiome">
        <title>Fine metagenomic profile of the Mediterranean stratified and mixed water columns revealed by assembly and recruitment.</title>
        <authorList>
            <person name="Haro-Moreno J.M."/>
            <person name="Lopez-Perez M."/>
            <person name="De La Torre J.R."/>
            <person name="Picazo A."/>
            <person name="Camacho A."/>
            <person name="Rodriguez-Valera F."/>
        </authorList>
    </citation>
    <scope>NUCLEOTIDE SEQUENCE [LARGE SCALE GENOMIC DNA]</scope>
    <source>
        <strain evidence="12">MED-G82</strain>
    </source>
</reference>
<dbReference type="GO" id="GO:0036374">
    <property type="term" value="F:glutathione hydrolase activity"/>
    <property type="evidence" value="ECO:0007669"/>
    <property type="project" value="UniProtKB-UniRule"/>
</dbReference>
<dbReference type="UniPathway" id="UPA00204"/>
<comment type="catalytic activity">
    <reaction evidence="8 11">
        <text>an N-terminal (5-L-glutamyl)-[peptide] + an alpha-amino acid = 5-L-glutamyl amino acid + an N-terminal L-alpha-aminoacyl-[peptide]</text>
        <dbReference type="Rhea" id="RHEA:23904"/>
        <dbReference type="Rhea" id="RHEA-COMP:9780"/>
        <dbReference type="Rhea" id="RHEA-COMP:9795"/>
        <dbReference type="ChEBI" id="CHEBI:77644"/>
        <dbReference type="ChEBI" id="CHEBI:78597"/>
        <dbReference type="ChEBI" id="CHEBI:78599"/>
        <dbReference type="ChEBI" id="CHEBI:78608"/>
        <dbReference type="EC" id="2.3.2.2"/>
    </reaction>
</comment>
<comment type="pathway">
    <text evidence="11">Sulfur metabolism; glutathione metabolism.</text>
</comment>
<evidence type="ECO:0000256" key="9">
    <source>
        <dbReference type="PIRSR" id="PIRSR600101-1"/>
    </source>
</evidence>
<evidence type="ECO:0000256" key="4">
    <source>
        <dbReference type="ARBA" id="ARBA00022679"/>
    </source>
</evidence>
<evidence type="ECO:0000256" key="3">
    <source>
        <dbReference type="ARBA" id="ARBA00009381"/>
    </source>
</evidence>
<dbReference type="Gene3D" id="3.60.20.40">
    <property type="match status" value="1"/>
</dbReference>
<keyword evidence="4 11" id="KW-0808">Transferase</keyword>
<keyword evidence="5 11" id="KW-0378">Hydrolase</keyword>
<feature type="active site" description="Nucleophile" evidence="9">
    <location>
        <position position="384"/>
    </location>
</feature>
<comment type="similarity">
    <text evidence="3 11">Belongs to the gamma-glutamyltransferase family.</text>
</comment>
<dbReference type="PANTHER" id="PTHR43199">
    <property type="entry name" value="GLUTATHIONE HYDROLASE"/>
    <property type="match status" value="1"/>
</dbReference>
<evidence type="ECO:0000256" key="7">
    <source>
        <dbReference type="ARBA" id="ARBA00023315"/>
    </source>
</evidence>
<dbReference type="AlphaFoldDB" id="A0A368BTP4"/>
<dbReference type="PRINTS" id="PR01210">
    <property type="entry name" value="GGTRANSPTASE"/>
</dbReference>
<evidence type="ECO:0000313" key="13">
    <source>
        <dbReference type="Proteomes" id="UP000253307"/>
    </source>
</evidence>
<dbReference type="InterPro" id="IPR043138">
    <property type="entry name" value="GGT_lsub"/>
</dbReference>
<dbReference type="GO" id="GO:0103068">
    <property type="term" value="F:leukotriene C4 gamma-glutamyl transferase activity"/>
    <property type="evidence" value="ECO:0007669"/>
    <property type="project" value="UniProtKB-EC"/>
</dbReference>
<comment type="catalytic activity">
    <reaction evidence="2 11">
        <text>glutathione + H2O = L-cysteinylglycine + L-glutamate</text>
        <dbReference type="Rhea" id="RHEA:28807"/>
        <dbReference type="ChEBI" id="CHEBI:15377"/>
        <dbReference type="ChEBI" id="CHEBI:29985"/>
        <dbReference type="ChEBI" id="CHEBI:57925"/>
        <dbReference type="ChEBI" id="CHEBI:61694"/>
        <dbReference type="EC" id="3.4.19.13"/>
    </reaction>
</comment>
<keyword evidence="6 11" id="KW-0865">Zymogen</keyword>
<gene>
    <name evidence="12" type="primary">ggt</name>
    <name evidence="12" type="ORF">DBW96_03605</name>
</gene>
<organism evidence="12 13">
    <name type="scientific">SAR86 cluster bacterium</name>
    <dbReference type="NCBI Taxonomy" id="2030880"/>
    <lineage>
        <taxon>Bacteria</taxon>
        <taxon>Pseudomonadati</taxon>
        <taxon>Pseudomonadota</taxon>
        <taxon>Gammaproteobacteria</taxon>
        <taxon>SAR86 cluster</taxon>
    </lineage>
</organism>
<evidence type="ECO:0000256" key="8">
    <source>
        <dbReference type="ARBA" id="ARBA00047417"/>
    </source>
</evidence>
<evidence type="ECO:0000313" key="12">
    <source>
        <dbReference type="EMBL" id="RCL40274.1"/>
    </source>
</evidence>
<evidence type="ECO:0000256" key="6">
    <source>
        <dbReference type="ARBA" id="ARBA00023145"/>
    </source>
</evidence>
<evidence type="ECO:0000256" key="2">
    <source>
        <dbReference type="ARBA" id="ARBA00001089"/>
    </source>
</evidence>
<protein>
    <recommendedName>
        <fullName evidence="11">Glutathione hydrolase proenzyme</fullName>
        <ecNumber evidence="11">2.3.2.2</ecNumber>
        <ecNumber evidence="11">3.4.19.13</ecNumber>
    </recommendedName>
    <component>
        <recommendedName>
            <fullName evidence="11">Glutathione hydrolase large chain</fullName>
        </recommendedName>
    </component>
    <component>
        <recommendedName>
            <fullName evidence="11">Glutathione hydrolase small chain</fullName>
        </recommendedName>
    </component>
</protein>
<dbReference type="Pfam" id="PF01019">
    <property type="entry name" value="G_glu_transpept"/>
    <property type="match status" value="1"/>
</dbReference>
<comment type="caution">
    <text evidence="12">The sequence shown here is derived from an EMBL/GenBank/DDBJ whole genome shotgun (WGS) entry which is preliminary data.</text>
</comment>
<accession>A0A368BTP4</accession>
<dbReference type="NCBIfam" id="TIGR00066">
    <property type="entry name" value="g_glut_trans"/>
    <property type="match status" value="1"/>
</dbReference>
<dbReference type="GO" id="GO:0006750">
    <property type="term" value="P:glutathione biosynthetic process"/>
    <property type="evidence" value="ECO:0007669"/>
    <property type="project" value="UniProtKB-KW"/>
</dbReference>
<dbReference type="Proteomes" id="UP000253307">
    <property type="component" value="Unassembled WGS sequence"/>
</dbReference>
<dbReference type="InterPro" id="IPR029055">
    <property type="entry name" value="Ntn_hydrolases_N"/>
</dbReference>
<dbReference type="SUPFAM" id="SSF56235">
    <property type="entry name" value="N-terminal nucleophile aminohydrolases (Ntn hydrolases)"/>
    <property type="match status" value="1"/>
</dbReference>
<dbReference type="EC" id="2.3.2.2" evidence="11"/>
<dbReference type="InterPro" id="IPR043137">
    <property type="entry name" value="GGT_ssub_C"/>
</dbReference>
<dbReference type="PANTHER" id="PTHR43199:SF1">
    <property type="entry name" value="GLUTATHIONE HYDROLASE PROENZYME"/>
    <property type="match status" value="1"/>
</dbReference>
<dbReference type="Gene3D" id="1.10.246.130">
    <property type="match status" value="1"/>
</dbReference>
<comment type="PTM">
    <text evidence="11">Cleaved by autocatalysis into a large and a small subunit.</text>
</comment>
<comment type="catalytic activity">
    <reaction evidence="1 11">
        <text>an S-substituted glutathione + H2O = an S-substituted L-cysteinylglycine + L-glutamate</text>
        <dbReference type="Rhea" id="RHEA:59468"/>
        <dbReference type="ChEBI" id="CHEBI:15377"/>
        <dbReference type="ChEBI" id="CHEBI:29985"/>
        <dbReference type="ChEBI" id="CHEBI:90779"/>
        <dbReference type="ChEBI" id="CHEBI:143103"/>
        <dbReference type="EC" id="3.4.19.13"/>
    </reaction>
</comment>
<comment type="subunit">
    <text evidence="11">This enzyme consists of two polypeptide chains, which are synthesized in precursor form from a single polypeptide.</text>
</comment>
<keyword evidence="7 11" id="KW-0012">Acyltransferase</keyword>
<proteinExistence type="inferred from homology"/>
<feature type="binding site" evidence="10">
    <location>
        <position position="105"/>
    </location>
    <ligand>
        <name>L-glutamate</name>
        <dbReference type="ChEBI" id="CHEBI:29985"/>
    </ligand>
</feature>
<feature type="binding site" evidence="10">
    <location>
        <position position="478"/>
    </location>
    <ligand>
        <name>L-glutamate</name>
        <dbReference type="ChEBI" id="CHEBI:29985"/>
    </ligand>
</feature>
<sequence length="575" mass="63040">MLRQISFNFVFFLLSLGLYGQESYIDYRSPFHPVVGNSGMVVSQNKESSDIGIEILEMGGNAIDAAVAVGFSLAITLPRAGNLGGGGFLLVYLKEKDEIISIDYRGASSKNADLFQIFKKSLPDNYEDINRDLVRYGYFASTIPGTVAGLLEAHERYGKLSLNKIIAPVINQAREGIIVSYDLHHAIKSAPQLYSDPESRRIYFSNEAPLAIHSLMKRPDLADTLSLIAKNGKDGFYRGEIAQKIAKAFSDNKSFINLDDLASYKARIQTPISTKYRGNTVFTQGPPSGGGVVLINALNVLESFNLNKYKENSAVTYHLIAEALRKGHHARSRNVGDPEFYDVPISSLIDKKHAREHAQKIKFNTALPASEIKPIEVINESRDTTHYSIIDKEGNAISNTYTLGYSFGSGVTIPGTGILMNNQMNNFAFKYGDASEISRSSSPGNKFEPGKRPMSTMNPVIVKNKDNVVSLITGSPGGSFIPAAALRVISGIIDFDLDIGEATMLPRIHKDWPYSGLTHESSVSSDIISILNKLGHEAEESKTMGSTQSIHLVENIRYGYADLRRPNSGVAIQID</sequence>
<dbReference type="EMBL" id="QOPE01000028">
    <property type="protein sequence ID" value="RCL40274.1"/>
    <property type="molecule type" value="Genomic_DNA"/>
</dbReference>
<dbReference type="InterPro" id="IPR051792">
    <property type="entry name" value="GGT_bact"/>
</dbReference>
<dbReference type="EC" id="3.4.19.13" evidence="11"/>
<name>A0A368BTP4_9GAMM</name>
<feature type="binding site" evidence="10">
    <location>
        <begin position="455"/>
        <end position="456"/>
    </location>
    <ligand>
        <name>L-glutamate</name>
        <dbReference type="ChEBI" id="CHEBI:29985"/>
    </ligand>
</feature>
<evidence type="ECO:0000256" key="1">
    <source>
        <dbReference type="ARBA" id="ARBA00001049"/>
    </source>
</evidence>
<evidence type="ECO:0000256" key="10">
    <source>
        <dbReference type="PIRSR" id="PIRSR600101-2"/>
    </source>
</evidence>
<evidence type="ECO:0000256" key="5">
    <source>
        <dbReference type="ARBA" id="ARBA00022801"/>
    </source>
</evidence>